<dbReference type="GO" id="GO:0005743">
    <property type="term" value="C:mitochondrial inner membrane"/>
    <property type="evidence" value="ECO:0007669"/>
    <property type="project" value="TreeGrafter"/>
</dbReference>
<dbReference type="GO" id="GO:0005524">
    <property type="term" value="F:ATP binding"/>
    <property type="evidence" value="ECO:0007669"/>
    <property type="project" value="InterPro"/>
</dbReference>
<dbReference type="InterPro" id="IPR003439">
    <property type="entry name" value="ABC_transporter-like_ATP-bd"/>
</dbReference>
<gene>
    <name evidence="7" type="ORF">PINE0816_LOCUS11449</name>
</gene>
<proteinExistence type="predicted"/>
<dbReference type="Gene3D" id="1.20.1560.10">
    <property type="entry name" value="ABC transporter type 1, transmembrane domain"/>
    <property type="match status" value="1"/>
</dbReference>
<keyword evidence="4" id="KW-0472">Membrane</keyword>
<evidence type="ECO:0000256" key="2">
    <source>
        <dbReference type="ARBA" id="ARBA00022692"/>
    </source>
</evidence>
<dbReference type="EMBL" id="HBEL01024533">
    <property type="protein sequence ID" value="CAD8415314.1"/>
    <property type="molecule type" value="Transcribed_RNA"/>
</dbReference>
<evidence type="ECO:0000256" key="4">
    <source>
        <dbReference type="ARBA" id="ARBA00023136"/>
    </source>
</evidence>
<dbReference type="InterPro" id="IPR027417">
    <property type="entry name" value="P-loop_NTPase"/>
</dbReference>
<dbReference type="InterPro" id="IPR036640">
    <property type="entry name" value="ABC1_TM_sf"/>
</dbReference>
<evidence type="ECO:0000256" key="3">
    <source>
        <dbReference type="ARBA" id="ARBA00022989"/>
    </source>
</evidence>
<evidence type="ECO:0000259" key="6">
    <source>
        <dbReference type="Pfam" id="PF00005"/>
    </source>
</evidence>
<accession>A0A7S0C800</accession>
<evidence type="ECO:0000256" key="1">
    <source>
        <dbReference type="ARBA" id="ARBA00004141"/>
    </source>
</evidence>
<dbReference type="CDD" id="cd03228">
    <property type="entry name" value="ABCC_MRP_Like"/>
    <property type="match status" value="1"/>
</dbReference>
<dbReference type="GO" id="GO:0016887">
    <property type="term" value="F:ATP hydrolysis activity"/>
    <property type="evidence" value="ECO:0007669"/>
    <property type="project" value="InterPro"/>
</dbReference>
<dbReference type="PANTHER" id="PTHR43394">
    <property type="entry name" value="ATP-DEPENDENT PERMEASE MDL1, MITOCHONDRIAL"/>
    <property type="match status" value="1"/>
</dbReference>
<evidence type="ECO:0000313" key="7">
    <source>
        <dbReference type="EMBL" id="CAD8415314.1"/>
    </source>
</evidence>
<protein>
    <recommendedName>
        <fullName evidence="6">ABC transporter domain-containing protein</fullName>
    </recommendedName>
</protein>
<keyword evidence="2" id="KW-0812">Transmembrane</keyword>
<dbReference type="InterPro" id="IPR039421">
    <property type="entry name" value="Type_1_exporter"/>
</dbReference>
<name>A0A7S0C800_9STRA</name>
<dbReference type="AlphaFoldDB" id="A0A7S0C800"/>
<keyword evidence="3" id="KW-1133">Transmembrane helix</keyword>
<comment type="subcellular location">
    <subcellularLocation>
        <location evidence="1">Membrane</location>
        <topology evidence="1">Multi-pass membrane protein</topology>
    </subcellularLocation>
</comment>
<reference evidence="7" key="1">
    <citation type="submission" date="2021-01" db="EMBL/GenBank/DDBJ databases">
        <authorList>
            <person name="Corre E."/>
            <person name="Pelletier E."/>
            <person name="Niang G."/>
            <person name="Scheremetjew M."/>
            <person name="Finn R."/>
            <person name="Kale V."/>
            <person name="Holt S."/>
            <person name="Cochrane G."/>
            <person name="Meng A."/>
            <person name="Brown T."/>
            <person name="Cohen L."/>
        </authorList>
    </citation>
    <scope>NUCLEOTIDE SEQUENCE</scope>
    <source>
        <strain evidence="7">CCAP1064/1</strain>
    </source>
</reference>
<sequence>MSETVRSFNGMSYERQKYEQSQFNALELEEVQAWAYGTHKVVSDVLEVSFKIGLLLTTWKLGVLGKLDTNNLIAFLSYVEFVLNSSNEVGDQWAKIQSSIGASESVFDLVRRVPKIRDPDPSSVMLNVTDVNGQLQSQTFPNQQQPLSKHANNEMESSSTTPPIISFQNMTLQYKSMTSNALTDLSASFNPGDRVAIVGRSGSGKSSILRSILRFYDPSSGSISLNGNNLRTLSRSQLSDQIVVVEQEPHLFPMTLLENVLYDIE</sequence>
<feature type="region of interest" description="Disordered" evidence="5">
    <location>
        <begin position="142"/>
        <end position="162"/>
    </location>
</feature>
<dbReference type="SUPFAM" id="SSF52540">
    <property type="entry name" value="P-loop containing nucleoside triphosphate hydrolases"/>
    <property type="match status" value="1"/>
</dbReference>
<organism evidence="7">
    <name type="scientific">Proboscia inermis</name>
    <dbReference type="NCBI Taxonomy" id="420281"/>
    <lineage>
        <taxon>Eukaryota</taxon>
        <taxon>Sar</taxon>
        <taxon>Stramenopiles</taxon>
        <taxon>Ochrophyta</taxon>
        <taxon>Bacillariophyta</taxon>
        <taxon>Coscinodiscophyceae</taxon>
        <taxon>Rhizosoleniophycidae</taxon>
        <taxon>Rhizosoleniales</taxon>
        <taxon>Rhizosoleniaceae</taxon>
        <taxon>Proboscia</taxon>
    </lineage>
</organism>
<feature type="domain" description="ABC transporter" evidence="6">
    <location>
        <begin position="182"/>
        <end position="257"/>
    </location>
</feature>
<dbReference type="Gene3D" id="3.40.50.300">
    <property type="entry name" value="P-loop containing nucleotide triphosphate hydrolases"/>
    <property type="match status" value="1"/>
</dbReference>
<dbReference type="SUPFAM" id="SSF90123">
    <property type="entry name" value="ABC transporter transmembrane region"/>
    <property type="match status" value="1"/>
</dbReference>
<dbReference type="GO" id="GO:0015421">
    <property type="term" value="F:ABC-type oligopeptide transporter activity"/>
    <property type="evidence" value="ECO:0007669"/>
    <property type="project" value="TreeGrafter"/>
</dbReference>
<dbReference type="PANTHER" id="PTHR43394:SF1">
    <property type="entry name" value="ATP-BINDING CASSETTE SUB-FAMILY B MEMBER 10, MITOCHONDRIAL"/>
    <property type="match status" value="1"/>
</dbReference>
<dbReference type="GO" id="GO:0090374">
    <property type="term" value="P:oligopeptide export from mitochondrion"/>
    <property type="evidence" value="ECO:0007669"/>
    <property type="project" value="TreeGrafter"/>
</dbReference>
<evidence type="ECO:0000256" key="5">
    <source>
        <dbReference type="SAM" id="MobiDB-lite"/>
    </source>
</evidence>
<dbReference type="Pfam" id="PF00005">
    <property type="entry name" value="ABC_tran"/>
    <property type="match status" value="1"/>
</dbReference>